<feature type="compositionally biased region" description="Polar residues" evidence="2">
    <location>
        <begin position="1787"/>
        <end position="1799"/>
    </location>
</feature>
<feature type="region of interest" description="Disordered" evidence="2">
    <location>
        <begin position="442"/>
        <end position="727"/>
    </location>
</feature>
<feature type="compositionally biased region" description="Low complexity" evidence="2">
    <location>
        <begin position="5132"/>
        <end position="5146"/>
    </location>
</feature>
<feature type="compositionally biased region" description="Basic and acidic residues" evidence="2">
    <location>
        <begin position="223"/>
        <end position="237"/>
    </location>
</feature>
<feature type="compositionally biased region" description="Basic residues" evidence="2">
    <location>
        <begin position="2098"/>
        <end position="2107"/>
    </location>
</feature>
<feature type="compositionally biased region" description="Basic and acidic residues" evidence="2">
    <location>
        <begin position="2045"/>
        <end position="2056"/>
    </location>
</feature>
<feature type="region of interest" description="Disordered" evidence="2">
    <location>
        <begin position="4562"/>
        <end position="4692"/>
    </location>
</feature>
<feature type="compositionally biased region" description="Basic and acidic residues" evidence="2">
    <location>
        <begin position="4866"/>
        <end position="4887"/>
    </location>
</feature>
<feature type="compositionally biased region" description="Low complexity" evidence="2">
    <location>
        <begin position="3407"/>
        <end position="3419"/>
    </location>
</feature>
<feature type="compositionally biased region" description="Basic and acidic residues" evidence="2">
    <location>
        <begin position="3039"/>
        <end position="3054"/>
    </location>
</feature>
<evidence type="ECO:0000313" key="3">
    <source>
        <dbReference type="EMBL" id="KAK2591510.1"/>
    </source>
</evidence>
<feature type="compositionally biased region" description="Basic residues" evidence="2">
    <location>
        <begin position="4563"/>
        <end position="4573"/>
    </location>
</feature>
<feature type="compositionally biased region" description="Basic and acidic residues" evidence="2">
    <location>
        <begin position="3385"/>
        <end position="3399"/>
    </location>
</feature>
<feature type="compositionally biased region" description="Basic residues" evidence="2">
    <location>
        <begin position="2149"/>
        <end position="2158"/>
    </location>
</feature>
<feature type="compositionally biased region" description="Basic and acidic residues" evidence="2">
    <location>
        <begin position="3180"/>
        <end position="3191"/>
    </location>
</feature>
<feature type="compositionally biased region" description="Low complexity" evidence="2">
    <location>
        <begin position="3282"/>
        <end position="3315"/>
    </location>
</feature>
<feature type="compositionally biased region" description="Low complexity" evidence="2">
    <location>
        <begin position="1879"/>
        <end position="1889"/>
    </location>
</feature>
<feature type="compositionally biased region" description="Basic and acidic residues" evidence="2">
    <location>
        <begin position="5112"/>
        <end position="5124"/>
    </location>
</feature>
<feature type="compositionally biased region" description="Polar residues" evidence="2">
    <location>
        <begin position="1953"/>
        <end position="1963"/>
    </location>
</feature>
<feature type="region of interest" description="Disordered" evidence="2">
    <location>
        <begin position="3799"/>
        <end position="3859"/>
    </location>
</feature>
<feature type="compositionally biased region" description="Polar residues" evidence="2">
    <location>
        <begin position="1234"/>
        <end position="1261"/>
    </location>
</feature>
<name>A0AAJ0FWH2_9HYPO</name>
<feature type="region of interest" description="Disordered" evidence="2">
    <location>
        <begin position="2130"/>
        <end position="2581"/>
    </location>
</feature>
<feature type="compositionally biased region" description="Basic and acidic residues" evidence="2">
    <location>
        <begin position="1696"/>
        <end position="1715"/>
    </location>
</feature>
<organism evidence="3 4">
    <name type="scientific">Conoideocrella luteorostrata</name>
    <dbReference type="NCBI Taxonomy" id="1105319"/>
    <lineage>
        <taxon>Eukaryota</taxon>
        <taxon>Fungi</taxon>
        <taxon>Dikarya</taxon>
        <taxon>Ascomycota</taxon>
        <taxon>Pezizomycotina</taxon>
        <taxon>Sordariomycetes</taxon>
        <taxon>Hypocreomycetidae</taxon>
        <taxon>Hypocreales</taxon>
        <taxon>Clavicipitaceae</taxon>
        <taxon>Conoideocrella</taxon>
    </lineage>
</organism>
<feature type="compositionally biased region" description="Polar residues" evidence="2">
    <location>
        <begin position="2970"/>
        <end position="2980"/>
    </location>
</feature>
<feature type="compositionally biased region" description="Basic and acidic residues" evidence="2">
    <location>
        <begin position="94"/>
        <end position="115"/>
    </location>
</feature>
<feature type="compositionally biased region" description="Basic and acidic residues" evidence="2">
    <location>
        <begin position="5157"/>
        <end position="5169"/>
    </location>
</feature>
<feature type="compositionally biased region" description="Basic and acidic residues" evidence="2">
    <location>
        <begin position="1654"/>
        <end position="1667"/>
    </location>
</feature>
<feature type="compositionally biased region" description="Basic residues" evidence="2">
    <location>
        <begin position="299"/>
        <end position="308"/>
    </location>
</feature>
<feature type="compositionally biased region" description="Acidic residues" evidence="2">
    <location>
        <begin position="2196"/>
        <end position="2208"/>
    </location>
</feature>
<dbReference type="Proteomes" id="UP001251528">
    <property type="component" value="Unassembled WGS sequence"/>
</dbReference>
<feature type="region of interest" description="Disordered" evidence="2">
    <location>
        <begin position="381"/>
        <end position="416"/>
    </location>
</feature>
<comment type="caution">
    <text evidence="3">The sequence shown here is derived from an EMBL/GenBank/DDBJ whole genome shotgun (WGS) entry which is preliminary data.</text>
</comment>
<feature type="region of interest" description="Disordered" evidence="2">
    <location>
        <begin position="1925"/>
        <end position="2014"/>
    </location>
</feature>
<feature type="compositionally biased region" description="Basic residues" evidence="2">
    <location>
        <begin position="3439"/>
        <end position="3449"/>
    </location>
</feature>
<feature type="compositionally biased region" description="Pro residues" evidence="2">
    <location>
        <begin position="489"/>
        <end position="499"/>
    </location>
</feature>
<reference evidence="3" key="1">
    <citation type="submission" date="2023-06" db="EMBL/GenBank/DDBJ databases">
        <title>Conoideocrella luteorostrata (Hypocreales: Clavicipitaceae), a potential biocontrol fungus for elongate hemlock scale in United States Christmas tree production areas.</title>
        <authorList>
            <person name="Barrett H."/>
            <person name="Lovett B."/>
            <person name="Macias A.M."/>
            <person name="Stajich J.E."/>
            <person name="Kasson M.T."/>
        </authorList>
    </citation>
    <scope>NUCLEOTIDE SEQUENCE</scope>
    <source>
        <strain evidence="3">ARSEF 14590</strain>
    </source>
</reference>
<feature type="coiled-coil region" evidence="1">
    <location>
        <begin position="5303"/>
        <end position="5337"/>
    </location>
</feature>
<feature type="region of interest" description="Disordered" evidence="2">
    <location>
        <begin position="3864"/>
        <end position="3883"/>
    </location>
</feature>
<feature type="compositionally biased region" description="Basic and acidic residues" evidence="2">
    <location>
        <begin position="761"/>
        <end position="786"/>
    </location>
</feature>
<feature type="region of interest" description="Disordered" evidence="2">
    <location>
        <begin position="2662"/>
        <end position="2791"/>
    </location>
</feature>
<feature type="compositionally biased region" description="Low complexity" evidence="2">
    <location>
        <begin position="35"/>
        <end position="73"/>
    </location>
</feature>
<feature type="compositionally biased region" description="Basic and acidic residues" evidence="2">
    <location>
        <begin position="1"/>
        <end position="12"/>
    </location>
</feature>
<feature type="compositionally biased region" description="Polar residues" evidence="2">
    <location>
        <begin position="2314"/>
        <end position="2329"/>
    </location>
</feature>
<feature type="compositionally biased region" description="Basic and acidic residues" evidence="2">
    <location>
        <begin position="3349"/>
        <end position="3373"/>
    </location>
</feature>
<feature type="region of interest" description="Disordered" evidence="2">
    <location>
        <begin position="4456"/>
        <end position="4483"/>
    </location>
</feature>
<feature type="region of interest" description="Disordered" evidence="2">
    <location>
        <begin position="3889"/>
        <end position="4021"/>
    </location>
</feature>
<feature type="region of interest" description="Disordered" evidence="2">
    <location>
        <begin position="746"/>
        <end position="786"/>
    </location>
</feature>
<feature type="region of interest" description="Disordered" evidence="2">
    <location>
        <begin position="206"/>
        <end position="255"/>
    </location>
</feature>
<feature type="compositionally biased region" description="Basic and acidic residues" evidence="2">
    <location>
        <begin position="5082"/>
        <end position="5091"/>
    </location>
</feature>
<feature type="compositionally biased region" description="Basic and acidic residues" evidence="2">
    <location>
        <begin position="1762"/>
        <end position="1779"/>
    </location>
</feature>
<feature type="compositionally biased region" description="Polar residues" evidence="2">
    <location>
        <begin position="998"/>
        <end position="1015"/>
    </location>
</feature>
<feature type="compositionally biased region" description="Basic and acidic residues" evidence="2">
    <location>
        <begin position="2221"/>
        <end position="2242"/>
    </location>
</feature>
<feature type="region of interest" description="Disordered" evidence="2">
    <location>
        <begin position="1"/>
        <end position="130"/>
    </location>
</feature>
<evidence type="ECO:0000256" key="1">
    <source>
        <dbReference type="SAM" id="Coils"/>
    </source>
</evidence>
<feature type="compositionally biased region" description="Basic and acidic residues" evidence="2">
    <location>
        <begin position="2134"/>
        <end position="2148"/>
    </location>
</feature>
<feature type="compositionally biased region" description="Low complexity" evidence="2">
    <location>
        <begin position="543"/>
        <end position="553"/>
    </location>
</feature>
<sequence>MRDSRRRSPESSRRRKRDQRRDSRENLSFVPPQPMDMNMNMNTNMNQNSNMPPSSNYPDYYPSHPTPTATATTRVRGSETSDRDRGMNRGQDWNPERERGRSQDWQRYQEQERLTRQRAVSDSSGSYSSSSVASSLLDISRHHPTKTRFGGIINTFWRAPSERRVRRRRSGRVKRRRVLYFGNSSSSSVNSDLAYGSGYIPRTKSRELLSRSRNTSGGYLAQDTRDGNRRSTKDYERSTVAGSSRNGGPKRDKTDEEIIAIGRQLSDIARKQNEHDMRNSGKIKASGLAAAAAAVNEVRKKRRDHKTRGIGSSRPHGANSDSSDDSDWEDASDDEGRFSEAESALAYGSVVSQAIRPSQTYGNPAISAATGAAVGVGVASMAGRSGTSSRPAESLPARNSRKSSVVDPRLFGPQNSLRGMINTPCGFGEGQPVADHQQFSKLRRAETEPTYKGPMREVYPVPTSDPNRFEVGATSSVAEPSLPYRSRPAPIPLQQPSPKVPVSSKVYQAEKLEEESKRDATKHPHTRSDETGLSAGTKITGIAAAAAAAVALASERKSKRESRREERRAERKDGFSDTKDFEREADRRERDSKRPAIELAETRDRERESKRRDKDVESELSRKSKRDSYSSKYPDEREHKRHSRHEDDETPRKRREKTVDHYPEVEFSRKSKRSDGDRDRERDSRSEISRSSRRDSRKYDDRDERRREEQAAEKAVETHRSSANAGIDPFQFQVADGALGTSLVSAATAPARPLTPSVVTVDREPNFDDEPPRKAQSDTRLSRKDSFEIERMVEDYKRAARDMPQDRGSQRYDYDEREYEARYSYNDAKHSTAPIAVAAATATAASAVAIGMDRSREYHRDEDCSRNYSERSKDPVQEEADRHYRETIMAQKVAAEEQQSRSASPDKSIVNKYDHSNEASSFTIVTPPEMEKSKSEENRYAVPDADVRIDNKIYPSELSKFQTMNRSFDMFTSRDPSCERERPLLNLVYPTPVPSRQPTPSLSRAGSEVTENSEFTAKEKDKTKDKDRDKDRDKDKDKDKKKKKKKKKDDATDDFAFGSKSDLVKATPSTVSSTAKSVTWGENSTKSFETERPESRSDADVTKDRSDPSDKTRPRLNQASQWGKIAAAIAGSSSEPATEPEVKGSASRKKTSSDVGVGYRDMSARARDDFMDDARSEPPIPGPKPISTTTEKMPGGFADDIEFAATLAAGLKDTGFDPNIVIDDPAYRRRDSPPHSSEPNGDGWNHSSFSDAVTDLTSKQKAISEPGFFSEPIDMIKEDPTTGTGEWAESSKKLSKKEKKKLEKEAKRKSMDANEPLIPQVAETAAFDEPSTESQLSKKEKKKLEKSKRQSMELTDPLPTESSETPLFEDAPESQMSKKEQRKREKETRAEEMVLEKSWNDEDVSRVGDYKPRGIDDAEWEETSQKKSKKSRKSRDFDDDTSSKISTHTDSFDNRSMIRVVERDDELDTPKKSKSKSKRDSVGSEILSQPAAGSEVGERDSPSTPRSSSSKSKRRSGVDFDDYGDDPPDRKREPWEDREVSSVVSESRGDERRRERRSKRSSLYDDDDAKSVASAPGSSRKSKRSSLYDDDDAKSVASAPGSSRKNKRSSPYGDEDLARSSVSLAGSTRRGKDKEPEKSEKRSSGLFATLFKGNNKEDSKKLDKDSFLDNAGTLGAGVGLATAAIVASTSRPNASSEKEIEVFDDGKPRTSRHFEDEFDPEIAPRAIKPAIDPQYGDLLPLPPSEPGSPKTAPEDLPALPDSRPDTPPEERGLKRDILSHRRRRSTQETPAKSPSSTAIPISLRLGQRHGGPPGSPGSYRSPPSGSPVTTPESSRRSARISWDSSREIKPLYLLEHSRQGSAEVIPQIDLPALPPSEPSEPSSRESPAPGFAELDTSGDVVHRGISLDDLADIGLRIDTSLAAAAPAQDIAGSQETTPKATAKPELSFVPLNQEMSEVWTSTEDSPEPVDPMSKTRSSYLLNSAPSSTKSNKTVASVAGLESPPTSTPTKNLAVERSLPDIVEDLTSADEHFSDAVEGPPSDTFEEARDWFDDMKPSDPVTESVRAMEPTEQPILGLSTSTPFDEPEPDEWRNMSAKDKKKAKKARRSKDLSLAGAAAATVAVAAVAAPLFTDEPAKIEDGGEPEPAKKGKKGKKGKKSLSWEDGVEEVTKAEPSVDNSTRTTDEPVPETPPAENDLNDTETVIEADITEQVVEAPATLPTEEKDLLPERLEKISEEAKPEPVLEDAPSAPDLAQDSPAELPESGAWEAPPSKKGKKNKNKKPKDVFVWTAEEAAAAEGSTEPRLGAAIENTPDVDQTISPVAQAEQPTPTKPNIGGDAHGIFTDPTKPAPSIEPEEMWSAPLSKKDKKKKKKSFQADESLPIDKELDIGASAEPTPSAEPEEMWSATLSKKDKKKKKKSLQADEPLPIDKELDIAASAEPSTFADPEEIPSALLPTQEKEKKGLQVDEPLPTDQELDIVAPAEPSLPADLEEMWPDTLSKKNKKKKRQSLQFDEPAPIEKESNIVAPVEPSTSADPEMWFAPLSKKDKKKKKSLQTDEAVPVDKEPEMVTNFEPGKPEDTIEIEPVALSEAAPISLEEASIPLDSELAPFTSKGKKNEKKIGLPAEELFPVEGVELSVTGERRDTEIEANQPVATECSVVDLGVQSKDPPEIGEPTQLPQQSDEQTLGAIDAEFPIVSKDKGKNNRGAQLDDSVLAKNEAEDPVADEDQPLVTEPSSAGESNLPSQEPVEAEEADFAPVLKGKKKKKKKQEQKSIQLQDSSPAAKELDALAVIEDQPAVVEPTISEGPSSAPQEATEAKFTPVSKGNKKKRSVQIEDPLPIQKAVNTSAPINDQSTATVLADQPLLSETSAVEMPSDVSQQPVEAVESEFAPATSKSKKKKKNLQLEDAALSDAPEVTATAEDQLATTESQAGLALDTEAPVVEVGSLPEQAAEPDLSRSYAWDKDADQSNNFEQTANREATGAGEPGDDYFTTLTTGSTKKKKKKKDKRKSVQWEDSMPDPITNPSEPMIPIPDSLEELKATEQETSDKLDQEPPQEQLRSLAAEFSEPLFSQGDAPLAPTQDDATSAEPTQTEPKAAEDAFVEDVCTETAPFKKKDKKNKKNSQANVSDLLEDKTVEDQLVNPALASFAKEENQRFKEEPVIKDMPDTSAQVAQDATEVKVAEDRQEAAAEDEWSVPSTGKTKKKKKSSKSTPISGLEPVFEHITGMAGTTQLTKEPASIDESQSSIGPAAADQAEMAVVQEWHQTTGKKSKKKKRPSLAAESAQEEQTTTETLETSTPAEPVADITTLTADADAEIEVPQKGKKNKKKKKTLDWDADVADTMPESDSKKWDTEHLSADDKADKIEEDRQSSQPEPFAAADESVRSAHADDQDKPAGENPMENQVSESQSSESPVVDAPLESASADNVDPFTPAKLSKKDKKKKKRAAVEDSFQELAPEPPIGIQAKELDAPGEATPAPERYSELTTSAKLDEPTSAGQSDALEANLDDLWGGFNLKQSKKDKKKNKAKHQVPEKADEPNFASTSQPATEVVDDALLKDSAGIVEAPADDSKLTPVVELDQSRDTNPANEEPVGQERAGDGDEWEMGMSKKDRTKKKKAKGMGIEADVSSKSVEETPVSEQLETSKVEDVTGDSWTENVSKKDKKKKNKKAKQGSQYNEFPEQPIPIQDVDIPHHADARPEDEKADPLDLATTAKNTGDTEMIEAVQRDVTSETQEPIVTDLQQHPQTSDDAFVAEEPAPLDIAESSVPSITEDLNISQYSYAPPSGDLGLSVIKDQQADDEWSSPTTAKRGKKSDKIHKSQVESLAWDEPIPNIAEQPAKDKFVPDNNLPEPLPRIADIAIDSNRADKDTLKPAVPTADVAMFGDSVRDLEMQDAPAAGLSPPEESSPADDAQVTEKEKETDLAHDVWESTPQRKLSKKDKKKKKNRPNVTDSLTEKAEKIEAEEATSADPTEPGTLTATTDASAEKPIITDDITAEPEEWLPSKKAKRDKKNATKTALASTALAATAAVLSAVDSLLPSNEEDIASAAAKDTDQPRASSSWADEMEDVAPITLAEPDSSTTIGLQEDHESAFTVSKKFKKGKKGISRDWSTENYPTPESTPAAEPLPAETTEDKMSDTVKEEAAPPIDPESVLDETETPVPIDEGDEWALPIKKKGKKGKRSKPSSGTMTPLEPSPSVEPAASISVREAPDPNAEPIAPFTEHSLVSRLGPDTALAETQGPLNDSTAELAEPTGPGVISTGAEPSTAANIGDNWAVPSKKKGKKGRKSETSRGVVTLMEEPITREQQQFDPAPKTEESQDLDASADVSPAETLPEQTEAPKLAEPEDISQPAERNNDNENWDFSAKKKGKKGKKSSSGSGSMTPTISLDASTELATELPSVVGDVPLVQKETGLSTSVAEIATAPETAVEEDEWALPVKKKRGKGKKIKSIPLSAFDGPSITTSEAEIGSGSAGGPDVSILETENITTEAPGGLHQAHEHETHVQETAREASTLEQNIDNAMQLDTAVDVASKAEFDDPATTALEAILDDRGTVLTSKKGKKEKKRKSSQVVLDSIHHDPVAQAEQEPYPSETRLEEAGNEVWADDFSVPKSKKKGKKVTESLPEPVAEKQPIEQPTDVNADKNITGMDDVWGDDRVPITKDSQGREDILSRDIGESAQIDSAKEKSTTAEVTAAAAVVTGGVALLAEKFGGGKKKKTKGKQKKILDKRQPQEDDLFDDPALWEGADKKGMQEGKDADLHEDFWGGAADEETEIKKHDETLGSTVAGEAREALPTPTSGSLTGSDGGWKETARQGVPLEDEFAESPILGRGERAPSRILPNEPAGLLRRSSKVGEPVGGLLKEKPDAEPAMKNVKSESDFRRSPTRSLSAVREAPEAEAVAAKYNWPTPEMNRDSGFAPDSPNPQRRRSITFQDDQQRDSGVHTDDYGEGKFQSPDVSADRGPPRSPLAAPKLREPEASAATPEPEKTTRKAVKGYGDIASLGGAAAVGGLAAARDAKDTATDTTSPNRRSVSDTAHGAQRPPSSPSPSGRPEPNARRSVSHSVSHSVSNSSLARQRTPEPLKFRPESPGIPGLQGMGRSTPTPPLRRIDKRMSGDLRALRQQRSFSSTPTPAPTASTTSAHVLPPPVANESRVRAKGDDKDMADVYDGFGEGRIGSPRSPTRPHSMRRRQSMQVLELESKVEQLIAENRLLTEARSHAEQNVSQKAAGILSERDAEIEALKQSLQFLQNEVGRLTEVNEGLSSANAELASKDNGRHVDMTRELDEARGAHTTFTQSLQDKDAEIADLRAQLEEAKEQIRQMQRKILDSKAGDSDFLNLKDEDYFDHRCQQLCSHVQQWVLRFSKFSDMRACRLTSEINDEKTIDRLDNAVLDGSDVDTYLRDRVKRRDIFMSMTVNMIWEFVFTRYLFGMDREQRQKLKSLEKLLTDVGPAQAVRQWRAVTLTLLSKRDSFRDQRDLDTEAVVQAIFQTLCKILPPPSNLESQIQSQLRRVMHEAVDLSIEMRTQRAEYMMLPPLQPEYDADGELAATVSFDAAMMNERSGHVSLTNEELEAQKSVVRIVLFPLVVKRGDDNGVGEDKIVVCPAQVIVVHNDRNRRHVTPSSDAGGASLGAPSRISLVTESMGQPEAEYMEGGI</sequence>
<feature type="region of interest" description="Disordered" evidence="2">
    <location>
        <begin position="1863"/>
        <end position="1900"/>
    </location>
</feature>
<feature type="region of interest" description="Disordered" evidence="2">
    <location>
        <begin position="857"/>
        <end position="880"/>
    </location>
</feature>
<dbReference type="PANTHER" id="PTHR40641:SF2">
    <property type="entry name" value="INVOLUCRIN REPEAT PROTEIN"/>
    <property type="match status" value="1"/>
</dbReference>
<feature type="compositionally biased region" description="Polar residues" evidence="2">
    <location>
        <begin position="2735"/>
        <end position="2746"/>
    </location>
</feature>
<feature type="compositionally biased region" description="Polar residues" evidence="2">
    <location>
        <begin position="2845"/>
        <end position="2859"/>
    </location>
</feature>
<evidence type="ECO:0000256" key="2">
    <source>
        <dbReference type="SAM" id="MobiDB-lite"/>
    </source>
</evidence>
<feature type="region of interest" description="Disordered" evidence="2">
    <location>
        <begin position="2803"/>
        <end position="2904"/>
    </location>
</feature>
<feature type="compositionally biased region" description="Basic and acidic residues" evidence="2">
    <location>
        <begin position="1300"/>
        <end position="1312"/>
    </location>
</feature>
<feature type="region of interest" description="Disordered" evidence="2">
    <location>
        <begin position="2031"/>
        <end position="2117"/>
    </location>
</feature>
<feature type="compositionally biased region" description="Basic and acidic residues" evidence="2">
    <location>
        <begin position="1630"/>
        <end position="1643"/>
    </location>
</feature>
<feature type="compositionally biased region" description="Basic and acidic residues" evidence="2">
    <location>
        <begin position="3958"/>
        <end position="3967"/>
    </location>
</feature>
<feature type="compositionally biased region" description="Polar residues" evidence="2">
    <location>
        <begin position="3085"/>
        <end position="3096"/>
    </location>
</feature>
<feature type="compositionally biased region" description="Low complexity" evidence="2">
    <location>
        <begin position="120"/>
        <end position="130"/>
    </location>
</feature>
<feature type="region of interest" description="Disordered" evidence="2">
    <location>
        <begin position="972"/>
        <end position="1195"/>
    </location>
</feature>
<feature type="compositionally biased region" description="Basic residues" evidence="2">
    <location>
        <begin position="3939"/>
        <end position="3951"/>
    </location>
</feature>
<feature type="compositionally biased region" description="Basic residues" evidence="2">
    <location>
        <begin position="3325"/>
        <end position="3334"/>
    </location>
</feature>
<feature type="region of interest" description="Disordered" evidence="2">
    <location>
        <begin position="1214"/>
        <end position="1673"/>
    </location>
</feature>
<keyword evidence="4" id="KW-1185">Reference proteome</keyword>
<dbReference type="InterPro" id="IPR053268">
    <property type="entry name" value="Woronin_anchor"/>
</dbReference>
<feature type="compositionally biased region" description="Basic and acidic residues" evidence="2">
    <location>
        <begin position="3694"/>
        <end position="3710"/>
    </location>
</feature>
<feature type="compositionally biased region" description="Basic and acidic residues" evidence="2">
    <location>
        <begin position="3152"/>
        <end position="3169"/>
    </location>
</feature>
<feature type="compositionally biased region" description="Low complexity" evidence="2">
    <location>
        <begin position="1816"/>
        <end position="1827"/>
    </location>
</feature>
<evidence type="ECO:0008006" key="5">
    <source>
        <dbReference type="Google" id="ProtNLM"/>
    </source>
</evidence>
<accession>A0AAJ0FWH2</accession>
<feature type="compositionally biased region" description="Basic and acidic residues" evidence="2">
    <location>
        <begin position="1088"/>
        <end position="1113"/>
    </location>
</feature>
<feature type="compositionally biased region" description="Basic residues" evidence="2">
    <location>
        <begin position="3001"/>
        <end position="3013"/>
    </location>
</feature>
<proteinExistence type="predicted"/>
<feature type="compositionally biased region" description="Basic residues" evidence="2">
    <location>
        <begin position="4717"/>
        <end position="4728"/>
    </location>
</feature>
<keyword evidence="1" id="KW-0175">Coiled coil</keyword>
<feature type="compositionally biased region" description="Basic residues" evidence="2">
    <location>
        <begin position="3270"/>
        <end position="3280"/>
    </location>
</feature>
<feature type="compositionally biased region" description="Basic and acidic residues" evidence="2">
    <location>
        <begin position="1162"/>
        <end position="1176"/>
    </location>
</feature>
<feature type="compositionally biased region" description="Basic and acidic residues" evidence="2">
    <location>
        <begin position="1016"/>
        <end position="1038"/>
    </location>
</feature>
<feature type="region of interest" description="Disordered" evidence="2">
    <location>
        <begin position="4100"/>
        <end position="4395"/>
    </location>
</feature>
<feature type="compositionally biased region" description="Acidic residues" evidence="2">
    <location>
        <begin position="322"/>
        <end position="333"/>
    </location>
</feature>
<feature type="compositionally biased region" description="Acidic residues" evidence="2">
    <location>
        <begin position="4156"/>
        <end position="4172"/>
    </location>
</feature>
<feature type="compositionally biased region" description="Basic and acidic residues" evidence="2">
    <location>
        <begin position="929"/>
        <end position="939"/>
    </location>
</feature>
<feature type="compositionally biased region" description="Basic and acidic residues" evidence="2">
    <location>
        <begin position="1527"/>
        <end position="1540"/>
    </location>
</feature>
<feature type="compositionally biased region" description="Basic and acidic residues" evidence="2">
    <location>
        <begin position="4750"/>
        <end position="4768"/>
    </location>
</feature>
<feature type="compositionally biased region" description="Basic and acidic residues" evidence="2">
    <location>
        <begin position="3918"/>
        <end position="3932"/>
    </location>
</feature>
<feature type="region of interest" description="Disordered" evidence="2">
    <location>
        <begin position="5015"/>
        <end position="5194"/>
    </location>
</feature>
<feature type="coiled-coil region" evidence="1">
    <location>
        <begin position="4502"/>
        <end position="4529"/>
    </location>
</feature>
<feature type="compositionally biased region" description="Basic and acidic residues" evidence="2">
    <location>
        <begin position="4136"/>
        <end position="4148"/>
    </location>
</feature>
<feature type="region of interest" description="Disordered" evidence="2">
    <location>
        <begin position="1688"/>
        <end position="1842"/>
    </location>
</feature>
<feature type="region of interest" description="Disordered" evidence="2">
    <location>
        <begin position="296"/>
        <end position="337"/>
    </location>
</feature>
<feature type="compositionally biased region" description="Basic and acidic residues" evidence="2">
    <location>
        <begin position="76"/>
        <end position="87"/>
    </location>
</feature>
<feature type="region of interest" description="Disordered" evidence="2">
    <location>
        <begin position="4715"/>
        <end position="4998"/>
    </location>
</feature>
<evidence type="ECO:0000313" key="4">
    <source>
        <dbReference type="Proteomes" id="UP001251528"/>
    </source>
</evidence>
<feature type="compositionally biased region" description="Low complexity" evidence="2">
    <location>
        <begin position="5066"/>
        <end position="5077"/>
    </location>
</feature>
<feature type="compositionally biased region" description="Basic residues" evidence="2">
    <location>
        <begin position="4177"/>
        <end position="4188"/>
    </location>
</feature>
<feature type="compositionally biased region" description="Basic and acidic residues" evidence="2">
    <location>
        <begin position="1376"/>
        <end position="1416"/>
    </location>
</feature>
<feature type="compositionally biased region" description="Basic residues" evidence="2">
    <location>
        <begin position="3115"/>
        <end position="3124"/>
    </location>
</feature>
<feature type="compositionally biased region" description="Basic and acidic residues" evidence="2">
    <location>
        <begin position="508"/>
        <end position="530"/>
    </location>
</feature>
<feature type="region of interest" description="Disordered" evidence="2">
    <location>
        <begin position="892"/>
        <end position="939"/>
    </location>
</feature>
<dbReference type="PANTHER" id="PTHR40641">
    <property type="entry name" value="INVOLUCRIN REPEAT PROTEIN (AFU_ORTHOLOGUE AFUA_2G08060)"/>
    <property type="match status" value="1"/>
</dbReference>
<feature type="compositionally biased region" description="Basic residues" evidence="2">
    <location>
        <begin position="3521"/>
        <end position="3533"/>
    </location>
</feature>
<feature type="compositionally biased region" description="Basic and acidic residues" evidence="2">
    <location>
        <begin position="554"/>
        <end position="720"/>
    </location>
</feature>
<feature type="region of interest" description="Disordered" evidence="2">
    <location>
        <begin position="3519"/>
        <end position="3724"/>
    </location>
</feature>
<protein>
    <recommendedName>
        <fullName evidence="5">Involucrin repeat protein</fullName>
    </recommendedName>
</protein>
<feature type="compositionally biased region" description="Basic residues" evidence="2">
    <location>
        <begin position="2273"/>
        <end position="2282"/>
    </location>
</feature>
<feature type="compositionally biased region" description="Basic and acidic residues" evidence="2">
    <location>
        <begin position="4940"/>
        <end position="4954"/>
    </location>
</feature>
<feature type="region of interest" description="Disordered" evidence="2">
    <location>
        <begin position="2924"/>
        <end position="3507"/>
    </location>
</feature>
<feature type="compositionally biased region" description="Polar residues" evidence="2">
    <location>
        <begin position="1974"/>
        <end position="1994"/>
    </location>
</feature>
<dbReference type="EMBL" id="JASWJB010000330">
    <property type="protein sequence ID" value="KAK2591510.1"/>
    <property type="molecule type" value="Genomic_DNA"/>
</dbReference>
<feature type="compositionally biased region" description="Basic residues" evidence="2">
    <location>
        <begin position="2762"/>
        <end position="2771"/>
    </location>
</feature>
<feature type="compositionally biased region" description="Basic residues" evidence="2">
    <location>
        <begin position="3665"/>
        <end position="3675"/>
    </location>
</feature>
<gene>
    <name evidence="3" type="ORF">QQS21_010808</name>
</gene>
<feature type="compositionally biased region" description="Basic and acidic residues" evidence="2">
    <location>
        <begin position="4658"/>
        <end position="4680"/>
    </location>
</feature>
<feature type="compositionally biased region" description="Polar residues" evidence="2">
    <location>
        <begin position="1067"/>
        <end position="1087"/>
    </location>
</feature>